<dbReference type="EMBL" id="JAGGDJ010000026">
    <property type="protein sequence ID" value="MBO7746987.1"/>
    <property type="molecule type" value="Genomic_DNA"/>
</dbReference>
<accession>A0ABS3WF99</accession>
<dbReference type="RefSeq" id="WP_208849725.1">
    <property type="nucleotide sequence ID" value="NZ_JAGGDJ010000026.1"/>
</dbReference>
<name>A0ABS3WF99_9BACL</name>
<sequence>MESRRSVKAFITWEKDPAQFPLNMWITDIIVNYGELKGKHIIGNSWMVPVRITGFVAGTWDTFADVGFLVDEAPWHLLVSGYTFRLWAGKEIATVKIL</sequence>
<protein>
    <submittedName>
        <fullName evidence="1">Uncharacterized protein</fullName>
    </submittedName>
</protein>
<proteinExistence type="predicted"/>
<keyword evidence="2" id="KW-1185">Reference proteome</keyword>
<reference evidence="1 2" key="1">
    <citation type="submission" date="2021-03" db="EMBL/GenBank/DDBJ databases">
        <title>Paenibacillus artemisicola MWE-103 whole genome sequence.</title>
        <authorList>
            <person name="Ham Y.J."/>
        </authorList>
    </citation>
    <scope>NUCLEOTIDE SEQUENCE [LARGE SCALE GENOMIC DNA]</scope>
    <source>
        <strain evidence="1 2">MWE-103</strain>
    </source>
</reference>
<organism evidence="1 2">
    <name type="scientific">Paenibacillus artemisiicola</name>
    <dbReference type="NCBI Taxonomy" id="1172618"/>
    <lineage>
        <taxon>Bacteria</taxon>
        <taxon>Bacillati</taxon>
        <taxon>Bacillota</taxon>
        <taxon>Bacilli</taxon>
        <taxon>Bacillales</taxon>
        <taxon>Paenibacillaceae</taxon>
        <taxon>Paenibacillus</taxon>
    </lineage>
</organism>
<comment type="caution">
    <text evidence="1">The sequence shown here is derived from an EMBL/GenBank/DDBJ whole genome shotgun (WGS) entry which is preliminary data.</text>
</comment>
<gene>
    <name evidence="1" type="ORF">I8J29_22545</name>
</gene>
<dbReference type="Proteomes" id="UP000670947">
    <property type="component" value="Unassembled WGS sequence"/>
</dbReference>
<evidence type="ECO:0000313" key="1">
    <source>
        <dbReference type="EMBL" id="MBO7746987.1"/>
    </source>
</evidence>
<evidence type="ECO:0000313" key="2">
    <source>
        <dbReference type="Proteomes" id="UP000670947"/>
    </source>
</evidence>